<sequence>MKTPLLYLSLFSLALIFGCHSEKVDEPEKSDYQFKLTEKFKTFPLPADVGQLEPYFMPLGVDYFALFDYKTNQILTYSIPETKLVNTVQLETEGPNGVGKNIAGIFADNPGEFFLTTASNQLIKIDSSGQIIHKVQFNTEELQEQGVSLFSNVFVRNQHELYFAAFPLTFEWTSLSPEELTKTPNLLRYDSTENSFSPISYFPEEFVGTNLNKTIFPLLAVGLTGLPIINLNFRNIYYQEDEEIHSSFAGLSSFPEDPPTSPLPNMFDDMNEIMKMINHTDIYTDVYSLDAQDLIVRVGKHEDIPDNTLDTDAFLASKWGLVFLDTDFNKVGELDLEPDRFHGRYLFADHEGIWVSADHPENPDIQEDFLRFQLIEVTK</sequence>
<keyword evidence="2" id="KW-1185">Reference proteome</keyword>
<accession>A0A1I2NWR9</accession>
<dbReference type="InterPro" id="IPR025316">
    <property type="entry name" value="DUF4221"/>
</dbReference>
<proteinExistence type="predicted"/>
<dbReference type="Proteomes" id="UP000199642">
    <property type="component" value="Unassembled WGS sequence"/>
</dbReference>
<evidence type="ECO:0000313" key="2">
    <source>
        <dbReference type="Proteomes" id="UP000199642"/>
    </source>
</evidence>
<organism evidence="1 2">
    <name type="scientific">Algoriphagus hitonicola</name>
    <dbReference type="NCBI Taxonomy" id="435880"/>
    <lineage>
        <taxon>Bacteria</taxon>
        <taxon>Pseudomonadati</taxon>
        <taxon>Bacteroidota</taxon>
        <taxon>Cytophagia</taxon>
        <taxon>Cytophagales</taxon>
        <taxon>Cyclobacteriaceae</taxon>
        <taxon>Algoriphagus</taxon>
    </lineage>
</organism>
<dbReference type="RefSeq" id="WP_092788432.1">
    <property type="nucleotide sequence ID" value="NZ_FOPC01000001.1"/>
</dbReference>
<evidence type="ECO:0000313" key="1">
    <source>
        <dbReference type="EMBL" id="SFG06097.1"/>
    </source>
</evidence>
<dbReference type="EMBL" id="FOPC01000001">
    <property type="protein sequence ID" value="SFG06097.1"/>
    <property type="molecule type" value="Genomic_DNA"/>
</dbReference>
<evidence type="ECO:0008006" key="3">
    <source>
        <dbReference type="Google" id="ProtNLM"/>
    </source>
</evidence>
<dbReference type="OrthoDB" id="820466at2"/>
<dbReference type="AlphaFoldDB" id="A0A1I2NWR9"/>
<gene>
    <name evidence="1" type="ORF">SAMN04487988_101257</name>
</gene>
<name>A0A1I2NWR9_9BACT</name>
<dbReference type="PROSITE" id="PS51257">
    <property type="entry name" value="PROKAR_LIPOPROTEIN"/>
    <property type="match status" value="1"/>
</dbReference>
<dbReference type="STRING" id="435880.SAMN04487988_101257"/>
<reference evidence="2" key="1">
    <citation type="submission" date="2016-10" db="EMBL/GenBank/DDBJ databases">
        <authorList>
            <person name="Varghese N."/>
            <person name="Submissions S."/>
        </authorList>
    </citation>
    <scope>NUCLEOTIDE SEQUENCE [LARGE SCALE GENOMIC DNA]</scope>
    <source>
        <strain evidence="2">DSM 19315</strain>
    </source>
</reference>
<dbReference type="Pfam" id="PF13970">
    <property type="entry name" value="DUF4221"/>
    <property type="match status" value="1"/>
</dbReference>
<protein>
    <recommendedName>
        <fullName evidence="3">DUF4221 domain-containing protein</fullName>
    </recommendedName>
</protein>